<reference evidence="4" key="1">
    <citation type="submission" date="2021-09" db="EMBL/GenBank/DDBJ databases">
        <authorList>
            <consortium name="AG Swart"/>
            <person name="Singh M."/>
            <person name="Singh A."/>
            <person name="Seah K."/>
            <person name="Emmerich C."/>
        </authorList>
    </citation>
    <scope>NUCLEOTIDE SEQUENCE</scope>
    <source>
        <strain evidence="4">ATCC30299</strain>
    </source>
</reference>
<dbReference type="InterPro" id="IPR015915">
    <property type="entry name" value="Kelch-typ_b-propeller"/>
</dbReference>
<accession>A0AAU9K1D8</accession>
<evidence type="ECO:0000256" key="3">
    <source>
        <dbReference type="SAM" id="Coils"/>
    </source>
</evidence>
<evidence type="ECO:0000313" key="4">
    <source>
        <dbReference type="EMBL" id="CAG9332867.1"/>
    </source>
</evidence>
<feature type="coiled-coil region" evidence="3">
    <location>
        <begin position="160"/>
        <end position="187"/>
    </location>
</feature>
<keyword evidence="5" id="KW-1185">Reference proteome</keyword>
<dbReference type="SUPFAM" id="SSF117281">
    <property type="entry name" value="Kelch motif"/>
    <property type="match status" value="1"/>
</dbReference>
<dbReference type="PANTHER" id="PTHR46344:SF27">
    <property type="entry name" value="KELCH REPEAT SUPERFAMILY PROTEIN"/>
    <property type="match status" value="1"/>
</dbReference>
<dbReference type="EMBL" id="CAJZBQ010000055">
    <property type="protein sequence ID" value="CAG9332867.1"/>
    <property type="molecule type" value="Genomic_DNA"/>
</dbReference>
<organism evidence="4 5">
    <name type="scientific">Blepharisma stoltei</name>
    <dbReference type="NCBI Taxonomy" id="1481888"/>
    <lineage>
        <taxon>Eukaryota</taxon>
        <taxon>Sar</taxon>
        <taxon>Alveolata</taxon>
        <taxon>Ciliophora</taxon>
        <taxon>Postciliodesmatophora</taxon>
        <taxon>Heterotrichea</taxon>
        <taxon>Heterotrichida</taxon>
        <taxon>Blepharismidae</taxon>
        <taxon>Blepharisma</taxon>
    </lineage>
</organism>
<keyword evidence="2" id="KW-0677">Repeat</keyword>
<dbReference type="InterPro" id="IPR006652">
    <property type="entry name" value="Kelch_1"/>
</dbReference>
<dbReference type="Gene3D" id="2.120.10.80">
    <property type="entry name" value="Kelch-type beta propeller"/>
    <property type="match status" value="1"/>
</dbReference>
<dbReference type="Pfam" id="PF01344">
    <property type="entry name" value="Kelch_1"/>
    <property type="match status" value="1"/>
</dbReference>
<dbReference type="SMART" id="SM00612">
    <property type="entry name" value="Kelch"/>
    <property type="match status" value="3"/>
</dbReference>
<gene>
    <name evidence="4" type="ORF">BSTOLATCC_MIC57153</name>
</gene>
<dbReference type="AlphaFoldDB" id="A0AAU9K1D8"/>
<name>A0AAU9K1D8_9CILI</name>
<evidence type="ECO:0000256" key="2">
    <source>
        <dbReference type="ARBA" id="ARBA00022737"/>
    </source>
</evidence>
<evidence type="ECO:0008006" key="6">
    <source>
        <dbReference type="Google" id="ProtNLM"/>
    </source>
</evidence>
<keyword evidence="3" id="KW-0175">Coiled coil</keyword>
<protein>
    <recommendedName>
        <fullName evidence="6">B box-type domain-containing protein</fullName>
    </recommendedName>
</protein>
<sequence length="504" mass="58002">MESGHICNGCGNEATLLCHCDNGSVMLCTICLPVHFAQNPISVHIQTPIPQSGYEGNSSCEICNGEPQFICLCKGRSMFLCRSCRIVHIDKDPSTSHCFEPVENYDLLQSGDDVAKFTTRKKIIDKTQEQILWNLRQIEIYKEQLIKAKETLHEQVEIIIKEKIDEVLRVEEEILKARANLMNARMKENENWVSKFIFRMENCENDAEYNRLRKIYFKVDITNTMESLKRISMLFYDGFENSFGETWFPKGDTNRLVKYDPNEGKLRSVKINGASFYHRSALCTLPDDSVLICGGKSGNVMRDAALINPATQKIDAIAKMQFPRQFHGVCYHKNYVYAFGGKHRGPIQTAERYSLVTKVWELLPNMNMPHCHVSAVVIGDKIYIVGNSTHIEVFDPKELQFYTIPIALPEKTCRTSMYLYKGDVYMFIRNELYKIDLVENKITLVTTMGVDLVLYTPCKPLDYGNKLYFFSNTPPTINLISWGIDNLYSFDTENFRLTELFIVR</sequence>
<keyword evidence="1" id="KW-0880">Kelch repeat</keyword>
<dbReference type="Proteomes" id="UP001162131">
    <property type="component" value="Unassembled WGS sequence"/>
</dbReference>
<evidence type="ECO:0000313" key="5">
    <source>
        <dbReference type="Proteomes" id="UP001162131"/>
    </source>
</evidence>
<dbReference type="PANTHER" id="PTHR46344">
    <property type="entry name" value="OS02G0202900 PROTEIN"/>
    <property type="match status" value="1"/>
</dbReference>
<evidence type="ECO:0000256" key="1">
    <source>
        <dbReference type="ARBA" id="ARBA00022441"/>
    </source>
</evidence>
<proteinExistence type="predicted"/>
<comment type="caution">
    <text evidence="4">The sequence shown here is derived from an EMBL/GenBank/DDBJ whole genome shotgun (WGS) entry which is preliminary data.</text>
</comment>